<keyword evidence="2" id="KW-1185">Reference proteome</keyword>
<name>A0ABR8XYX0_9BACL</name>
<comment type="caution">
    <text evidence="1">The sequence shown here is derived from an EMBL/GenBank/DDBJ whole genome shotgun (WGS) entry which is preliminary data.</text>
</comment>
<evidence type="ECO:0000313" key="2">
    <source>
        <dbReference type="Proteomes" id="UP000619101"/>
    </source>
</evidence>
<proteinExistence type="predicted"/>
<dbReference type="EMBL" id="JACSPZ010000004">
    <property type="protein sequence ID" value="MBD8037124.1"/>
    <property type="molecule type" value="Genomic_DNA"/>
</dbReference>
<reference evidence="1 2" key="1">
    <citation type="submission" date="2020-08" db="EMBL/GenBank/DDBJ databases">
        <title>A Genomic Blueprint of the Chicken Gut Microbiome.</title>
        <authorList>
            <person name="Gilroy R."/>
            <person name="Ravi A."/>
            <person name="Getino M."/>
            <person name="Pursley I."/>
            <person name="Horton D.L."/>
            <person name="Alikhan N.-F."/>
            <person name="Baker D."/>
            <person name="Gharbi K."/>
            <person name="Hall N."/>
            <person name="Watson M."/>
            <person name="Adriaenssens E.M."/>
            <person name="Foster-Nyarko E."/>
            <person name="Jarju S."/>
            <person name="Secka A."/>
            <person name="Antonio M."/>
            <person name="Oren A."/>
            <person name="Chaudhuri R."/>
            <person name="La Ragione R.M."/>
            <person name="Hildebrand F."/>
            <person name="Pallen M.J."/>
        </authorList>
    </citation>
    <scope>NUCLEOTIDE SEQUENCE [LARGE SCALE GENOMIC DNA]</scope>
    <source>
        <strain evidence="1 2">A46</strain>
    </source>
</reference>
<evidence type="ECO:0000313" key="1">
    <source>
        <dbReference type="EMBL" id="MBD8037124.1"/>
    </source>
</evidence>
<sequence>MIGTTGYENLKASVESDCNERKSCGCFNPDGCPLERASIGTYGEPGFKSCFHKYCDKFKWVIDRANHYAEKTGMDAAEILNAWEEKRNYWYMNYYQECNQPEIKDNNVRIFNTLEDLKASIGEQGYRCPNCKGISTDPYECDSGVNFSDGSSIKKCDWKSYGLFGTLGQGATIFVKEKLQIGTIFMPIAWEESSPVKQVPSITELKKGAIVQFRVDWNSEPTPANTSTVNRVAKDKSWVDVNTPFGSKRVRNPLENLKIITDPMVVHI</sequence>
<dbReference type="RefSeq" id="WP_191700194.1">
    <property type="nucleotide sequence ID" value="NZ_JACSPZ010000004.1"/>
</dbReference>
<dbReference type="Proteomes" id="UP000619101">
    <property type="component" value="Unassembled WGS sequence"/>
</dbReference>
<protein>
    <submittedName>
        <fullName evidence="1">Uncharacterized protein</fullName>
    </submittedName>
</protein>
<accession>A0ABR8XYX0</accession>
<gene>
    <name evidence="1" type="ORF">H9635_10235</name>
</gene>
<organism evidence="1 2">
    <name type="scientific">Solibacillus faecavium</name>
    <dbReference type="NCBI Taxonomy" id="2762221"/>
    <lineage>
        <taxon>Bacteria</taxon>
        <taxon>Bacillati</taxon>
        <taxon>Bacillota</taxon>
        <taxon>Bacilli</taxon>
        <taxon>Bacillales</taxon>
        <taxon>Caryophanaceae</taxon>
        <taxon>Solibacillus</taxon>
    </lineage>
</organism>